<protein>
    <submittedName>
        <fullName evidence="3">Uncharacterized protein</fullName>
    </submittedName>
</protein>
<feature type="region of interest" description="Disordered" evidence="1">
    <location>
        <begin position="27"/>
        <end position="72"/>
    </location>
</feature>
<reference evidence="3" key="3">
    <citation type="submission" date="2024-02" db="UniProtKB">
        <authorList>
            <consortium name="WormBaseParasite"/>
        </authorList>
    </citation>
    <scope>IDENTIFICATION</scope>
    <source>
        <strain evidence="3">pt0022</strain>
    </source>
</reference>
<feature type="compositionally biased region" description="Polar residues" evidence="1">
    <location>
        <begin position="49"/>
        <end position="61"/>
    </location>
</feature>
<dbReference type="WBParaSite" id="mrna-Wban_04478">
    <property type="protein sequence ID" value="mrna-Wban_04478"/>
    <property type="gene ID" value="Wban_04478"/>
</dbReference>
<name>A0AAF5PR28_WUCBA</name>
<reference evidence="2" key="1">
    <citation type="submission" date="2015-03" db="EMBL/GenBank/DDBJ databases">
        <title>Wuchereria bancrofti Genome Sequencing Papua New Guinea Strain.</title>
        <authorList>
            <person name="Small S.T."/>
            <person name="Serre D."/>
            <person name="Zimmerman P.A."/>
        </authorList>
    </citation>
    <scope>NUCLEOTIDE SEQUENCE [LARGE SCALE GENOMIC DNA]</scope>
    <source>
        <strain evidence="2">pt0022</strain>
    </source>
</reference>
<sequence>MALQIHQIICFKFIAYSLDTVEEKQKQNLKDVSDAPKLDDTVEEKQKQNLKNNSNAPTQSNDIEDQRLTDCDNDENADIDKIDYSFDWKNDKLTNEELRMELAFKLYNVPSVWKVPTNILMNYLIKKDDNSDKNLKAIDEIRFACENLTGCMENYREHYQLVAFAMQKMSPLLLEMRYANMKSNNQSYDPIERANNLALIQASADFATDLINSRKLYYINISTNFRKLIINLKQTYQQINKLNNDEIMIANDETNSKMMKMIRLKLQQLTHSITTTTYTTKINEIPFDTNKTIISKKKQFIFETIEANDNENASTSGATYQQNEINVELKLEIDMHKRNIIKNIINAIITSSKSVQQLNNAAHLNARQMLKKIHRAKTIAMEMKYNNTLTYEQSQSVTNDFNICIRFAHQIENNISTLIENIGKIIAYLKLNETKLLLLEKNDEFQYLINLENKLSDNLIDFDDIIDAGEKASDLIESVELESLFYLPTQESIRYEKMFYNHLSEFVSLTQNFGTAWNANDALADMLQCLLIYIMNDDNDDDDDDNNGNDNISDNFCTIMPKQTNLACAITDNDNTQTTNTNLSCKFLSEITEELKDEIPEQIISNKTTKTKSKKKTYKSKKKRRR</sequence>
<reference evidence="2" key="2">
    <citation type="journal article" date="2016" name="Mol. Ecol.">
        <title>Population genomics of the filarial nematode parasite Wuchereria bancrofti from mosquitoes.</title>
        <authorList>
            <person name="Small S.T."/>
            <person name="Reimer L.J."/>
            <person name="Tisch D.J."/>
            <person name="King C.L."/>
            <person name="Christensen B.M."/>
            <person name="Siba P.M."/>
            <person name="Kazura J.W."/>
            <person name="Serre D."/>
            <person name="Zimmerman P.A."/>
        </authorList>
    </citation>
    <scope>NUCLEOTIDE SEQUENCE</scope>
    <source>
        <strain evidence="2">pt0022</strain>
    </source>
</reference>
<feature type="region of interest" description="Disordered" evidence="1">
    <location>
        <begin position="599"/>
        <end position="626"/>
    </location>
</feature>
<dbReference type="AlphaFoldDB" id="A0AAF5PR28"/>
<dbReference type="Proteomes" id="UP000093561">
    <property type="component" value="Unassembled WGS sequence"/>
</dbReference>
<feature type="compositionally biased region" description="Basic and acidic residues" evidence="1">
    <location>
        <begin position="27"/>
        <end position="47"/>
    </location>
</feature>
<organism evidence="2 3">
    <name type="scientific">Wuchereria bancrofti</name>
    <dbReference type="NCBI Taxonomy" id="6293"/>
    <lineage>
        <taxon>Eukaryota</taxon>
        <taxon>Metazoa</taxon>
        <taxon>Ecdysozoa</taxon>
        <taxon>Nematoda</taxon>
        <taxon>Chromadorea</taxon>
        <taxon>Rhabditida</taxon>
        <taxon>Spirurina</taxon>
        <taxon>Spiruromorpha</taxon>
        <taxon>Filarioidea</taxon>
        <taxon>Onchocercidae</taxon>
        <taxon>Wuchereria</taxon>
    </lineage>
</organism>
<accession>A0AAF5PR28</accession>
<evidence type="ECO:0000256" key="1">
    <source>
        <dbReference type="SAM" id="MobiDB-lite"/>
    </source>
</evidence>
<feature type="compositionally biased region" description="Basic residues" evidence="1">
    <location>
        <begin position="609"/>
        <end position="626"/>
    </location>
</feature>
<proteinExistence type="predicted"/>
<evidence type="ECO:0000313" key="3">
    <source>
        <dbReference type="WBParaSite" id="mrna-Wban_04478"/>
    </source>
</evidence>
<evidence type="ECO:0000313" key="2">
    <source>
        <dbReference type="Proteomes" id="UP000093561"/>
    </source>
</evidence>